<comment type="caution">
    <text evidence="12">The sequence shown here is derived from an EMBL/GenBank/DDBJ whole genome shotgun (WGS) entry which is preliminary data.</text>
</comment>
<evidence type="ECO:0000313" key="13">
    <source>
        <dbReference type="Proteomes" id="UP001139485"/>
    </source>
</evidence>
<dbReference type="GO" id="GO:0009103">
    <property type="term" value="P:lipopolysaccharide biosynthetic process"/>
    <property type="evidence" value="ECO:0007669"/>
    <property type="project" value="TreeGrafter"/>
</dbReference>
<evidence type="ECO:0000256" key="8">
    <source>
        <dbReference type="SAM" id="MobiDB-lite"/>
    </source>
</evidence>
<feature type="transmembrane region" description="Helical" evidence="9">
    <location>
        <begin position="293"/>
        <end position="314"/>
    </location>
</feature>
<feature type="compositionally biased region" description="Low complexity" evidence="8">
    <location>
        <begin position="14"/>
        <end position="27"/>
    </location>
</feature>
<keyword evidence="3" id="KW-0808">Transferase</keyword>
<reference evidence="12" key="1">
    <citation type="submission" date="2022-05" db="EMBL/GenBank/DDBJ databases">
        <authorList>
            <person name="Tuo L."/>
        </authorList>
    </citation>
    <scope>NUCLEOTIDE SEQUENCE</scope>
    <source>
        <strain evidence="12">BSK12Z-4</strain>
    </source>
</reference>
<dbReference type="AlphaFoldDB" id="A0A9X2D9W8"/>
<dbReference type="SUPFAM" id="SSF52266">
    <property type="entry name" value="SGNH hydrolase"/>
    <property type="match status" value="1"/>
</dbReference>
<protein>
    <submittedName>
        <fullName evidence="12">Acyltransferase</fullName>
    </submittedName>
</protein>
<evidence type="ECO:0000256" key="4">
    <source>
        <dbReference type="ARBA" id="ARBA00022692"/>
    </source>
</evidence>
<dbReference type="Gene3D" id="3.40.50.1110">
    <property type="entry name" value="SGNH hydrolase"/>
    <property type="match status" value="1"/>
</dbReference>
<dbReference type="Pfam" id="PF19040">
    <property type="entry name" value="SGNH"/>
    <property type="match status" value="1"/>
</dbReference>
<feature type="transmembrane region" description="Helical" evidence="9">
    <location>
        <begin position="394"/>
        <end position="413"/>
    </location>
</feature>
<feature type="domain" description="SGNH" evidence="11">
    <location>
        <begin position="496"/>
        <end position="696"/>
    </location>
</feature>
<keyword evidence="5 9" id="KW-1133">Transmembrane helix</keyword>
<dbReference type="PANTHER" id="PTHR23028:SF53">
    <property type="entry name" value="ACYL_TRANSF_3 DOMAIN-CONTAINING PROTEIN"/>
    <property type="match status" value="1"/>
</dbReference>
<proteinExistence type="predicted"/>
<dbReference type="InterPro" id="IPR036514">
    <property type="entry name" value="SGNH_hydro_sf"/>
</dbReference>
<gene>
    <name evidence="12" type="ORF">M8330_16240</name>
</gene>
<evidence type="ECO:0000256" key="9">
    <source>
        <dbReference type="SAM" id="Phobius"/>
    </source>
</evidence>
<keyword evidence="13" id="KW-1185">Reference proteome</keyword>
<keyword evidence="7 12" id="KW-0012">Acyltransferase</keyword>
<dbReference type="GO" id="GO:0016747">
    <property type="term" value="F:acyltransferase activity, transferring groups other than amino-acyl groups"/>
    <property type="evidence" value="ECO:0007669"/>
    <property type="project" value="InterPro"/>
</dbReference>
<evidence type="ECO:0000256" key="1">
    <source>
        <dbReference type="ARBA" id="ARBA00004651"/>
    </source>
</evidence>
<feature type="transmembrane region" description="Helical" evidence="9">
    <location>
        <begin position="174"/>
        <end position="192"/>
    </location>
</feature>
<evidence type="ECO:0000259" key="10">
    <source>
        <dbReference type="Pfam" id="PF01757"/>
    </source>
</evidence>
<keyword evidence="4 9" id="KW-0812">Transmembrane</keyword>
<keyword evidence="2" id="KW-1003">Cell membrane</keyword>
<dbReference type="InterPro" id="IPR002656">
    <property type="entry name" value="Acyl_transf_3_dom"/>
</dbReference>
<evidence type="ECO:0000256" key="3">
    <source>
        <dbReference type="ARBA" id="ARBA00022679"/>
    </source>
</evidence>
<feature type="region of interest" description="Disordered" evidence="8">
    <location>
        <begin position="1"/>
        <end position="30"/>
    </location>
</feature>
<evidence type="ECO:0000313" key="12">
    <source>
        <dbReference type="EMBL" id="MCM0621841.1"/>
    </source>
</evidence>
<accession>A0A9X2D9W8</accession>
<evidence type="ECO:0000256" key="2">
    <source>
        <dbReference type="ARBA" id="ARBA00022475"/>
    </source>
</evidence>
<evidence type="ECO:0000259" key="11">
    <source>
        <dbReference type="Pfam" id="PF19040"/>
    </source>
</evidence>
<feature type="transmembrane region" description="Helical" evidence="9">
    <location>
        <begin position="326"/>
        <end position="348"/>
    </location>
</feature>
<feature type="transmembrane region" description="Helical" evidence="9">
    <location>
        <begin position="354"/>
        <end position="374"/>
    </location>
</feature>
<dbReference type="Proteomes" id="UP001139485">
    <property type="component" value="Unassembled WGS sequence"/>
</dbReference>
<sequence length="722" mass="77770">MPTGEHRTETSRVGTRPAPATGTPAKKPSGKRLDIQGLRAIAVGVVVLNHLLDWPHGGFVGVDVFFVISGYLITGRLLRTAGTKSVGQYFYTFYKLRARRILPAGLLVIGLTIVAAQLVFGGVRAHNVLVDGGWAAIFLANWHFASAGTNYFEAGDGESPLQHYWSLSVEEQFYVVWPVLVLLAVILLQRRFAAHGLSDRTRDLTVGAMAVVLSLAGFAYSLHQTAAEPTAAYFSTLSRSWELGAGAALACFLPHVRKIPRGWAEVLSVAGVAIIAVAVFITPSTNGFPGPWAAPAVLGSALVIAAGSIGTAHVRNVLLTNRASTFLGDISYSVYLVHFPLVVIMGVLLPQDDLFRWLAVLGGTVGLSTLIFYFVEEPFRDFRTGIHPDLRNKFFYGAAPVLMAMCLTVPILVRPIPPGVDSKTFLALGEAQAEVDRKLANGDDSSTVQLQSALLDSVQATSWPNDLDPAIGDAPRADRIAPVFPSSCNEVDEALTPEQCTSGADDAEHSAVLIGDSITMWLATAFEDLHASGDPLVDDWQVTDLGTSGCSFSSNVSQVRGFSRADRAGCQSRVSDALDYIEQTQPDLVLMTINLRKDKRIPFVTSTLKALSADSKVVFVMPPPMTGNPAECYTSLSEPADCATTVQKDWKKYRAKMRDELPEFGGTVLDTKDLFCIAEQCPAFVATTPTKADGLHPLASYVDYMQGAFSELIDKRGTLDLS</sequence>
<evidence type="ECO:0000256" key="7">
    <source>
        <dbReference type="ARBA" id="ARBA00023315"/>
    </source>
</evidence>
<feature type="domain" description="Acyltransferase 3" evidence="10">
    <location>
        <begin position="34"/>
        <end position="372"/>
    </location>
</feature>
<dbReference type="RefSeq" id="WP_250828171.1">
    <property type="nucleotide sequence ID" value="NZ_JAMOIL010000023.1"/>
</dbReference>
<feature type="transmembrane region" description="Helical" evidence="9">
    <location>
        <begin position="263"/>
        <end position="281"/>
    </location>
</feature>
<dbReference type="InterPro" id="IPR050879">
    <property type="entry name" value="Acyltransferase_3"/>
</dbReference>
<evidence type="ECO:0000256" key="6">
    <source>
        <dbReference type="ARBA" id="ARBA00023136"/>
    </source>
</evidence>
<dbReference type="InterPro" id="IPR043968">
    <property type="entry name" value="SGNH"/>
</dbReference>
<comment type="subcellular location">
    <subcellularLocation>
        <location evidence="1">Cell membrane</location>
        <topology evidence="1">Multi-pass membrane protein</topology>
    </subcellularLocation>
</comment>
<organism evidence="12 13">
    <name type="scientific">Nocardioides bruguierae</name>
    <dbReference type="NCBI Taxonomy" id="2945102"/>
    <lineage>
        <taxon>Bacteria</taxon>
        <taxon>Bacillati</taxon>
        <taxon>Actinomycetota</taxon>
        <taxon>Actinomycetes</taxon>
        <taxon>Propionibacteriales</taxon>
        <taxon>Nocardioidaceae</taxon>
        <taxon>Nocardioides</taxon>
    </lineage>
</organism>
<dbReference type="GO" id="GO:0005886">
    <property type="term" value="C:plasma membrane"/>
    <property type="evidence" value="ECO:0007669"/>
    <property type="project" value="UniProtKB-SubCell"/>
</dbReference>
<name>A0A9X2D9W8_9ACTN</name>
<feature type="transmembrane region" description="Helical" evidence="9">
    <location>
        <begin position="204"/>
        <end position="220"/>
    </location>
</feature>
<feature type="transmembrane region" description="Helical" evidence="9">
    <location>
        <begin position="240"/>
        <end position="256"/>
    </location>
</feature>
<feature type="transmembrane region" description="Helical" evidence="9">
    <location>
        <begin position="58"/>
        <end position="79"/>
    </location>
</feature>
<dbReference type="PANTHER" id="PTHR23028">
    <property type="entry name" value="ACETYLTRANSFERASE"/>
    <property type="match status" value="1"/>
</dbReference>
<feature type="compositionally biased region" description="Basic and acidic residues" evidence="8">
    <location>
        <begin position="1"/>
        <end position="10"/>
    </location>
</feature>
<dbReference type="Pfam" id="PF01757">
    <property type="entry name" value="Acyl_transf_3"/>
    <property type="match status" value="1"/>
</dbReference>
<feature type="transmembrane region" description="Helical" evidence="9">
    <location>
        <begin position="100"/>
        <end position="120"/>
    </location>
</feature>
<dbReference type="EMBL" id="JAMOIL010000023">
    <property type="protein sequence ID" value="MCM0621841.1"/>
    <property type="molecule type" value="Genomic_DNA"/>
</dbReference>
<evidence type="ECO:0000256" key="5">
    <source>
        <dbReference type="ARBA" id="ARBA00022989"/>
    </source>
</evidence>
<keyword evidence="6 9" id="KW-0472">Membrane</keyword>